<dbReference type="SMART" id="SM00421">
    <property type="entry name" value="HTH_LUXR"/>
    <property type="match status" value="1"/>
</dbReference>
<proteinExistence type="predicted"/>
<reference evidence="4 5" key="1">
    <citation type="submission" date="2019-07" db="EMBL/GenBank/DDBJ databases">
        <title>Novel species of Flavobacterium.</title>
        <authorList>
            <person name="Liu Q."/>
            <person name="Xin Y.-H."/>
        </authorList>
    </citation>
    <scope>NUCLEOTIDE SEQUENCE [LARGE SCALE GENOMIC DNA]</scope>
    <source>
        <strain evidence="4 5">LB3P56</strain>
    </source>
</reference>
<dbReference type="Pfam" id="PF00196">
    <property type="entry name" value="GerE"/>
    <property type="match status" value="1"/>
</dbReference>
<gene>
    <name evidence="4" type="ORF">FNW17_12125</name>
</gene>
<dbReference type="Pfam" id="PF07495">
    <property type="entry name" value="Y_Y_Y"/>
    <property type="match status" value="1"/>
</dbReference>
<evidence type="ECO:0000259" key="3">
    <source>
        <dbReference type="SMART" id="SM00421"/>
    </source>
</evidence>
<dbReference type="Gene3D" id="2.60.40.10">
    <property type="entry name" value="Immunoglobulins"/>
    <property type="match status" value="1"/>
</dbReference>
<keyword evidence="2" id="KW-0812">Transmembrane</keyword>
<feature type="coiled-coil region" evidence="1">
    <location>
        <begin position="846"/>
        <end position="873"/>
    </location>
</feature>
<organism evidence="4 5">
    <name type="scientific">Flavobacterium franklandianum</name>
    <dbReference type="NCBI Taxonomy" id="2594430"/>
    <lineage>
        <taxon>Bacteria</taxon>
        <taxon>Pseudomonadati</taxon>
        <taxon>Bacteroidota</taxon>
        <taxon>Flavobacteriia</taxon>
        <taxon>Flavobacteriales</taxon>
        <taxon>Flavobacteriaceae</taxon>
        <taxon>Flavobacterium</taxon>
    </lineage>
</organism>
<evidence type="ECO:0000256" key="1">
    <source>
        <dbReference type="SAM" id="Coils"/>
    </source>
</evidence>
<accession>A0A553C881</accession>
<dbReference type="Proteomes" id="UP000318585">
    <property type="component" value="Unassembled WGS sequence"/>
</dbReference>
<keyword evidence="5" id="KW-1185">Reference proteome</keyword>
<dbReference type="EMBL" id="VJZR01000011">
    <property type="protein sequence ID" value="TRX16704.1"/>
    <property type="molecule type" value="Genomic_DNA"/>
</dbReference>
<dbReference type="InterPro" id="IPR000792">
    <property type="entry name" value="Tscrpt_reg_LuxR_C"/>
</dbReference>
<dbReference type="InterPro" id="IPR015943">
    <property type="entry name" value="WD40/YVTN_repeat-like_dom_sf"/>
</dbReference>
<feature type="transmembrane region" description="Helical" evidence="2">
    <location>
        <begin position="763"/>
        <end position="783"/>
    </location>
</feature>
<evidence type="ECO:0000256" key="2">
    <source>
        <dbReference type="SAM" id="Phobius"/>
    </source>
</evidence>
<feature type="domain" description="HTH luxR-type" evidence="3">
    <location>
        <begin position="915"/>
        <end position="972"/>
    </location>
</feature>
<sequence>MIALNIKKIIHLWYKIYSSRIVFSIGLLYTSIVFCQTKTIPNQSQTNLGIPKIVHYNRTDFKADPQFWTMCENNDGTLIFGNNDGALIYDGEHWKKVFLPNNSSVRSLVKTKEGKIYAGGYNEFGTLQKNKFGNYFYKSLLSEYHLENKNIENLWQVHQFNKLIIYRSFTELIVINGSEISQLPANKSFVYSEKVNDTYFVQDSGFGIYKLNVKTMTLQLVFEEISFLNGEIASILPTSDVNTVTIISRSGNVFKGNINTKTIKKKYNLFENSKKDQVTFGLLDNNGDYLLGTRSSKIIKITKAGAIQKEATTFSGLSNATIHFLYQTKNHNTWVLPNNGLNFLDYKPPFVSIFDQASIYDIVIKDKVIYTATNNGVYFSSNNSSYDFKKIEDLQGQTWAIQNFEGTLMISHDTGLYELTNGNVKKIGKEAGFWKLTKIKDSPGLYLGSNYNGLFLVEKKNNQWNIKHKITGFDESTRDLLADYEPNTYWICHGYKGVYRIHINNDYSRVDIVDHFTNKNGFKSPYNINVFNWNAKIVFTTNTGIYFYNTTTNRFEPFEPLNKLFDPSKNIRKILQSPDRTWFIQDDEAGYFLSKNQQLNIDLFLNLKGSFNRGMECIYPLSNNKVLFGTNSGIFQYNLDQSQNNQIYPTLINQITYSHNQKTEFVEINSTKKDIDLPNKTDILRFEFSAPKMLSSTETNYSYKLENVDENWSPWQNTAFKEYTHLRPGNYIFIVKSRNLAGIIGIETKFKFSILPIWYQTNLAYLLYLIGLFFFIRYIITYVKKKIAYERLKSKVEIKKTQQLLELELERLNLKHDKEVISKDKLNLEVDIIDKSKELANYTLLLSQKKNIFGELQDDLKQLRELLKSDESRRKITEIFQKLNQHRIGEEFMEIFDVNFEKINQEFFEKLKIIDPSLTKRELRLCAFIKMDLTNKEISPLLNISIRGVETARYKIRKKLKLSHDENFIYFLEDLNKDK</sequence>
<evidence type="ECO:0000313" key="4">
    <source>
        <dbReference type="EMBL" id="TRX16704.1"/>
    </source>
</evidence>
<dbReference type="SUPFAM" id="SSF50969">
    <property type="entry name" value="YVTN repeat-like/Quinoprotein amine dehydrogenase"/>
    <property type="match status" value="1"/>
</dbReference>
<dbReference type="AlphaFoldDB" id="A0A553C881"/>
<dbReference type="Gene3D" id="1.10.10.10">
    <property type="entry name" value="Winged helix-like DNA-binding domain superfamily/Winged helix DNA-binding domain"/>
    <property type="match status" value="1"/>
</dbReference>
<dbReference type="InterPro" id="IPR011044">
    <property type="entry name" value="Quino_amine_DH_bsu"/>
</dbReference>
<protein>
    <recommendedName>
        <fullName evidence="3">HTH luxR-type domain-containing protein</fullName>
    </recommendedName>
</protein>
<keyword evidence="2" id="KW-1133">Transmembrane helix</keyword>
<dbReference type="InterPro" id="IPR013783">
    <property type="entry name" value="Ig-like_fold"/>
</dbReference>
<dbReference type="InterPro" id="IPR011123">
    <property type="entry name" value="Y_Y_Y"/>
</dbReference>
<dbReference type="RefSeq" id="WP_144071764.1">
    <property type="nucleotide sequence ID" value="NZ_VJZR01000011.1"/>
</dbReference>
<keyword evidence="2" id="KW-0472">Membrane</keyword>
<comment type="caution">
    <text evidence="4">The sequence shown here is derived from an EMBL/GenBank/DDBJ whole genome shotgun (WGS) entry which is preliminary data.</text>
</comment>
<evidence type="ECO:0000313" key="5">
    <source>
        <dbReference type="Proteomes" id="UP000318585"/>
    </source>
</evidence>
<dbReference type="Gene3D" id="2.130.10.10">
    <property type="entry name" value="YVTN repeat-like/Quinoprotein amine dehydrogenase"/>
    <property type="match status" value="2"/>
</dbReference>
<dbReference type="GO" id="GO:0006355">
    <property type="term" value="P:regulation of DNA-templated transcription"/>
    <property type="evidence" value="ECO:0007669"/>
    <property type="project" value="InterPro"/>
</dbReference>
<name>A0A553C881_9FLAO</name>
<dbReference type="InterPro" id="IPR016032">
    <property type="entry name" value="Sig_transdc_resp-reg_C-effctor"/>
</dbReference>
<dbReference type="SUPFAM" id="SSF46894">
    <property type="entry name" value="C-terminal effector domain of the bipartite response regulators"/>
    <property type="match status" value="1"/>
</dbReference>
<dbReference type="GO" id="GO:0003677">
    <property type="term" value="F:DNA binding"/>
    <property type="evidence" value="ECO:0007669"/>
    <property type="project" value="InterPro"/>
</dbReference>
<dbReference type="OrthoDB" id="1090267at2"/>
<dbReference type="InterPro" id="IPR036388">
    <property type="entry name" value="WH-like_DNA-bd_sf"/>
</dbReference>
<keyword evidence="1" id="KW-0175">Coiled coil</keyword>